<sequence>MSKTIKILFVVERLRGQGGMENVTRIVVEQLNNTKYFNAGLFILDSKEPVTSGDWSDGIQWAVSKCVTRNKKITNLAHVIRLAMFIRKHKITYVVALNTIPCLLARKALNLSRQKGILYSWMHLPPKQRYRPHYLLKADEHLAISNEIKQQLVDLGAGAEQIHVIYNPVASTSSSIRRPSIARFLFIGRIHFEDQKQLKDLFDALKNVKGLWALDVVGDGCDLALCQTYSKQIGISEKIHWHGWQKSPWDYVQNVIQEVTCLVLTSNHEGFPLTLLEAMSRGVFCISSDCISGPSEIISEGVNGLLYKVNDVAQLTNLLQKIVDGYAFPSTDIVKASVKSFYLPYYMERLVKIMKREEDSAKH</sequence>
<evidence type="ECO:0000313" key="3">
    <source>
        <dbReference type="Proteomes" id="UP000192380"/>
    </source>
</evidence>
<dbReference type="PANTHER" id="PTHR12526:SF630">
    <property type="entry name" value="GLYCOSYLTRANSFERASE"/>
    <property type="match status" value="1"/>
</dbReference>
<protein>
    <submittedName>
        <fullName evidence="2">Glycosyl transferase</fullName>
    </submittedName>
</protein>
<feature type="domain" description="Glycosyl transferase family 1" evidence="1">
    <location>
        <begin position="184"/>
        <end position="324"/>
    </location>
</feature>
<keyword evidence="2" id="KW-0808">Transferase</keyword>
<proteinExistence type="predicted"/>
<dbReference type="PANTHER" id="PTHR12526">
    <property type="entry name" value="GLYCOSYLTRANSFERASE"/>
    <property type="match status" value="1"/>
</dbReference>
<dbReference type="CDD" id="cd03811">
    <property type="entry name" value="GT4_GT28_WabH-like"/>
    <property type="match status" value="1"/>
</dbReference>
<dbReference type="SUPFAM" id="SSF53756">
    <property type="entry name" value="UDP-Glycosyltransferase/glycogen phosphorylase"/>
    <property type="match status" value="1"/>
</dbReference>
<gene>
    <name evidence="2" type="ORF">DSJ_15920</name>
</gene>
<dbReference type="InterPro" id="IPR001296">
    <property type="entry name" value="Glyco_trans_1"/>
</dbReference>
<reference evidence="2 3" key="1">
    <citation type="submission" date="2016-10" db="EMBL/GenBank/DDBJ databases">
        <title>Complete Genome Assembly of Pantoea stewartii subsp. stewartii DC283, a Corn Pathogen.</title>
        <authorList>
            <person name="Duong D.A."/>
            <person name="Stevens A.M."/>
            <person name="Jensen R.V."/>
        </authorList>
    </citation>
    <scope>NUCLEOTIDE SEQUENCE [LARGE SCALE GENOMIC DNA]</scope>
    <source>
        <strain evidence="2 3">DC283</strain>
    </source>
</reference>
<dbReference type="Pfam" id="PF00534">
    <property type="entry name" value="Glycos_transf_1"/>
    <property type="match status" value="1"/>
</dbReference>
<evidence type="ECO:0000259" key="1">
    <source>
        <dbReference type="Pfam" id="PF00534"/>
    </source>
</evidence>
<name>A0ABM6K8I8_PANSE</name>
<keyword evidence="3" id="KW-1185">Reference proteome</keyword>
<dbReference type="Gene3D" id="3.40.50.2000">
    <property type="entry name" value="Glycogen Phosphorylase B"/>
    <property type="match status" value="2"/>
</dbReference>
<dbReference type="EMBL" id="CP017581">
    <property type="protein sequence ID" value="ARF50675.1"/>
    <property type="molecule type" value="Genomic_DNA"/>
</dbReference>
<dbReference type="Proteomes" id="UP000192380">
    <property type="component" value="Chromosome"/>
</dbReference>
<organism evidence="2 3">
    <name type="scientific">Pantoea stewartii subsp. stewartii DC283</name>
    <dbReference type="NCBI Taxonomy" id="660596"/>
    <lineage>
        <taxon>Bacteria</taxon>
        <taxon>Pseudomonadati</taxon>
        <taxon>Pseudomonadota</taxon>
        <taxon>Gammaproteobacteria</taxon>
        <taxon>Enterobacterales</taxon>
        <taxon>Erwiniaceae</taxon>
        <taxon>Pantoea</taxon>
    </lineage>
</organism>
<accession>A0ABM6K8I8</accession>
<evidence type="ECO:0000313" key="2">
    <source>
        <dbReference type="EMBL" id="ARF50675.1"/>
    </source>
</evidence>
<dbReference type="GO" id="GO:0016740">
    <property type="term" value="F:transferase activity"/>
    <property type="evidence" value="ECO:0007669"/>
    <property type="project" value="UniProtKB-KW"/>
</dbReference>